<feature type="transmembrane region" description="Helical" evidence="1">
    <location>
        <begin position="141"/>
        <end position="160"/>
    </location>
</feature>
<organism evidence="2 3">
    <name type="scientific">Paenibacillus agilis</name>
    <dbReference type="NCBI Taxonomy" id="3020863"/>
    <lineage>
        <taxon>Bacteria</taxon>
        <taxon>Bacillati</taxon>
        <taxon>Bacillota</taxon>
        <taxon>Bacilli</taxon>
        <taxon>Bacillales</taxon>
        <taxon>Paenibacillaceae</taxon>
        <taxon>Paenibacillus</taxon>
    </lineage>
</organism>
<dbReference type="RefSeq" id="WP_144987172.1">
    <property type="nucleotide sequence ID" value="NZ_VNJK01000001.1"/>
</dbReference>
<sequence length="171" mass="19467">MEEKAIDNNEEVPLRQKYGVSGLGGWLIVIQIGLYLTILLLGKQVYDLFPVFTDPKVWNMLTSEGSIFYHPLWKPTLIFEIIFLCLFLILGIVALIIMYCKKSGFPKLMIGLYIGNLIFQIVDTILASQNEIMTQFYPGNLWGDVVRAGIVCAIWIPYLIKSDRVANTFVK</sequence>
<keyword evidence="1" id="KW-1133">Transmembrane helix</keyword>
<keyword evidence="1" id="KW-0472">Membrane</keyword>
<accession>A0A559IWV2</accession>
<proteinExistence type="predicted"/>
<feature type="transmembrane region" description="Helical" evidence="1">
    <location>
        <begin position="20"/>
        <end position="42"/>
    </location>
</feature>
<feature type="transmembrane region" description="Helical" evidence="1">
    <location>
        <begin position="110"/>
        <end position="129"/>
    </location>
</feature>
<dbReference type="AlphaFoldDB" id="A0A559IWV2"/>
<gene>
    <name evidence="2" type="ORF">FPZ44_02770</name>
</gene>
<keyword evidence="1" id="KW-0812">Transmembrane</keyword>
<protein>
    <submittedName>
        <fullName evidence="2">DUF2569 domain-containing protein</fullName>
    </submittedName>
</protein>
<evidence type="ECO:0000313" key="2">
    <source>
        <dbReference type="EMBL" id="TVX92071.1"/>
    </source>
</evidence>
<dbReference type="Pfam" id="PF10754">
    <property type="entry name" value="DUF2569"/>
    <property type="match status" value="1"/>
</dbReference>
<reference evidence="2 3" key="1">
    <citation type="submission" date="2019-07" db="EMBL/GenBank/DDBJ databases">
        <authorList>
            <person name="Kim J."/>
        </authorList>
    </citation>
    <scope>NUCLEOTIDE SEQUENCE [LARGE SCALE GENOMIC DNA]</scope>
    <source>
        <strain evidence="2 3">N4</strain>
    </source>
</reference>
<keyword evidence="3" id="KW-1185">Reference proteome</keyword>
<name>A0A559IWV2_9BACL</name>
<dbReference type="OrthoDB" id="9155572at2"/>
<comment type="caution">
    <text evidence="2">The sequence shown here is derived from an EMBL/GenBank/DDBJ whole genome shotgun (WGS) entry which is preliminary data.</text>
</comment>
<feature type="transmembrane region" description="Helical" evidence="1">
    <location>
        <begin position="77"/>
        <end position="98"/>
    </location>
</feature>
<dbReference type="InterPro" id="IPR019690">
    <property type="entry name" value="DUF2569"/>
</dbReference>
<evidence type="ECO:0000313" key="3">
    <source>
        <dbReference type="Proteomes" id="UP000318102"/>
    </source>
</evidence>
<evidence type="ECO:0000256" key="1">
    <source>
        <dbReference type="SAM" id="Phobius"/>
    </source>
</evidence>
<dbReference type="EMBL" id="VNJK01000001">
    <property type="protein sequence ID" value="TVX92071.1"/>
    <property type="molecule type" value="Genomic_DNA"/>
</dbReference>
<dbReference type="Proteomes" id="UP000318102">
    <property type="component" value="Unassembled WGS sequence"/>
</dbReference>